<reference evidence="1 2" key="1">
    <citation type="journal article" date="2024" name="Plant J.">
        <title>Genome sequences and population genomics reveal climatic adaptation and genomic divergence between two closely related sweetgum species.</title>
        <authorList>
            <person name="Xu W.Q."/>
            <person name="Ren C.Q."/>
            <person name="Zhang X.Y."/>
            <person name="Comes H.P."/>
            <person name="Liu X.H."/>
            <person name="Li Y.G."/>
            <person name="Kettle C.J."/>
            <person name="Jalonen R."/>
            <person name="Gaisberger H."/>
            <person name="Ma Y.Z."/>
            <person name="Qiu Y.X."/>
        </authorList>
    </citation>
    <scope>NUCLEOTIDE SEQUENCE [LARGE SCALE GENOMIC DNA]</scope>
    <source>
        <strain evidence="1">Hangzhou</strain>
    </source>
</reference>
<dbReference type="InterPro" id="IPR006502">
    <property type="entry name" value="PDDEXK-like"/>
</dbReference>
<sequence>MACFVRAKRVTDPLDDKMKARLVGTDLSYVSSGSEHDVVQDDSPCLFDLVHGFLEEDGTKTESQETHSDSERVDSLVDLTVAIRDLLDPTVVDNADTFKCLLSSHVSKAVEVFSCFRSNKPLFRRNVMAYLRNYGHNAAICKTKWESSGGKTAGNYEFIDVVNKSESSTWQTRYFIDVDFAGEFEVARPTEQYTRLIQALPRVFVGKGEDLKRIVKAMCDAAKRSLKSRDLLLPPWRKNRYMQMKWFGPYRRTSNHVPANPLLPATVSKFTVKCRSVGFDAVSDVNGGYFVRIR</sequence>
<organism evidence="1 2">
    <name type="scientific">Liquidambar formosana</name>
    <name type="common">Formosan gum</name>
    <dbReference type="NCBI Taxonomy" id="63359"/>
    <lineage>
        <taxon>Eukaryota</taxon>
        <taxon>Viridiplantae</taxon>
        <taxon>Streptophyta</taxon>
        <taxon>Embryophyta</taxon>
        <taxon>Tracheophyta</taxon>
        <taxon>Spermatophyta</taxon>
        <taxon>Magnoliopsida</taxon>
        <taxon>eudicotyledons</taxon>
        <taxon>Gunneridae</taxon>
        <taxon>Pentapetalae</taxon>
        <taxon>Saxifragales</taxon>
        <taxon>Altingiaceae</taxon>
        <taxon>Liquidambar</taxon>
    </lineage>
</organism>
<dbReference type="Proteomes" id="UP001415857">
    <property type="component" value="Unassembled WGS sequence"/>
</dbReference>
<proteinExistence type="predicted"/>
<dbReference type="Pfam" id="PF04720">
    <property type="entry name" value="PDDEXK_6"/>
    <property type="match status" value="1"/>
</dbReference>
<dbReference type="NCBIfam" id="TIGR01615">
    <property type="entry name" value="A_thal_3542"/>
    <property type="match status" value="1"/>
</dbReference>
<name>A0AAP0RQY0_LIQFO</name>
<keyword evidence="2" id="KW-1185">Reference proteome</keyword>
<evidence type="ECO:0000313" key="1">
    <source>
        <dbReference type="EMBL" id="KAK9280967.1"/>
    </source>
</evidence>
<gene>
    <name evidence="1" type="ORF">L1049_003858</name>
</gene>
<dbReference type="AlphaFoldDB" id="A0AAP0RQY0"/>
<dbReference type="PANTHER" id="PTHR31579:SF84">
    <property type="entry name" value="F21O3.6 PROTEIN"/>
    <property type="match status" value="1"/>
</dbReference>
<dbReference type="PANTHER" id="PTHR31579">
    <property type="entry name" value="OS03G0796600 PROTEIN"/>
    <property type="match status" value="1"/>
</dbReference>
<protein>
    <recommendedName>
        <fullName evidence="3">DUF506 family protein</fullName>
    </recommendedName>
</protein>
<evidence type="ECO:0008006" key="3">
    <source>
        <dbReference type="Google" id="ProtNLM"/>
    </source>
</evidence>
<evidence type="ECO:0000313" key="2">
    <source>
        <dbReference type="Proteomes" id="UP001415857"/>
    </source>
</evidence>
<accession>A0AAP0RQY0</accession>
<dbReference type="EMBL" id="JBBPBK010000007">
    <property type="protein sequence ID" value="KAK9280967.1"/>
    <property type="molecule type" value="Genomic_DNA"/>
</dbReference>
<comment type="caution">
    <text evidence="1">The sequence shown here is derived from an EMBL/GenBank/DDBJ whole genome shotgun (WGS) entry which is preliminary data.</text>
</comment>